<keyword evidence="8" id="KW-0902">Two-component regulatory system</keyword>
<comment type="catalytic activity">
    <reaction evidence="1">
        <text>ATP + protein L-histidine = ADP + protein N-phospho-L-histidine.</text>
        <dbReference type="EC" id="2.7.13.3"/>
    </reaction>
</comment>
<evidence type="ECO:0000256" key="7">
    <source>
        <dbReference type="ARBA" id="ARBA00022840"/>
    </source>
</evidence>
<keyword evidence="10" id="KW-0472">Membrane</keyword>
<evidence type="ECO:0000256" key="1">
    <source>
        <dbReference type="ARBA" id="ARBA00000085"/>
    </source>
</evidence>
<dbReference type="GO" id="GO:0000155">
    <property type="term" value="F:phosphorelay sensor kinase activity"/>
    <property type="evidence" value="ECO:0007669"/>
    <property type="project" value="InterPro"/>
</dbReference>
<dbReference type="GO" id="GO:0005524">
    <property type="term" value="F:ATP binding"/>
    <property type="evidence" value="ECO:0007669"/>
    <property type="project" value="UniProtKB-KW"/>
</dbReference>
<keyword evidence="5" id="KW-0547">Nucleotide-binding</keyword>
<dbReference type="Gene3D" id="1.20.5.1930">
    <property type="match status" value="1"/>
</dbReference>
<feature type="region of interest" description="Disordered" evidence="9">
    <location>
        <begin position="1"/>
        <end position="25"/>
    </location>
</feature>
<keyword evidence="10" id="KW-1133">Transmembrane helix</keyword>
<dbReference type="PANTHER" id="PTHR24421:SF10">
    <property type="entry name" value="NITRATE_NITRITE SENSOR PROTEIN NARQ"/>
    <property type="match status" value="1"/>
</dbReference>
<feature type="transmembrane region" description="Helical" evidence="10">
    <location>
        <begin position="110"/>
        <end position="129"/>
    </location>
</feature>
<reference evidence="12 13" key="1">
    <citation type="submission" date="2011-04" db="EMBL/GenBank/DDBJ databases">
        <title>Complete sequence of Cellulomonas fimi ATCC 484.</title>
        <authorList>
            <consortium name="US DOE Joint Genome Institute"/>
            <person name="Lucas S."/>
            <person name="Han J."/>
            <person name="Lapidus A."/>
            <person name="Cheng J.-F."/>
            <person name="Goodwin L."/>
            <person name="Pitluck S."/>
            <person name="Peters L."/>
            <person name="Chertkov O."/>
            <person name="Detter J.C."/>
            <person name="Han C."/>
            <person name="Tapia R."/>
            <person name="Land M."/>
            <person name="Hauser L."/>
            <person name="Kyrpides N."/>
            <person name="Ivanova N."/>
            <person name="Ovchinnikova G."/>
            <person name="Pagani I."/>
            <person name="Mead D."/>
            <person name="Brumm P."/>
            <person name="Woyke T."/>
        </authorList>
    </citation>
    <scope>NUCLEOTIDE SEQUENCE [LARGE SCALE GENOMIC DNA]</scope>
    <source>
        <strain evidence="13">ATCC 484 / DSM 20113 / JCM 1341 / NBRC 15513 / NCIMB 8980 / NCTC 7547</strain>
    </source>
</reference>
<evidence type="ECO:0000313" key="12">
    <source>
        <dbReference type="EMBL" id="AEE47628.1"/>
    </source>
</evidence>
<feature type="transmembrane region" description="Helical" evidence="10">
    <location>
        <begin position="177"/>
        <end position="198"/>
    </location>
</feature>
<dbReference type="AlphaFoldDB" id="F4H310"/>
<evidence type="ECO:0000256" key="10">
    <source>
        <dbReference type="SAM" id="Phobius"/>
    </source>
</evidence>
<dbReference type="STRING" id="590998.Celf_3517"/>
<dbReference type="SUPFAM" id="SSF55874">
    <property type="entry name" value="ATPase domain of HSP90 chaperone/DNA topoisomerase II/histidine kinase"/>
    <property type="match status" value="1"/>
</dbReference>
<evidence type="ECO:0000313" key="13">
    <source>
        <dbReference type="Proteomes" id="UP000008460"/>
    </source>
</evidence>
<evidence type="ECO:0000256" key="6">
    <source>
        <dbReference type="ARBA" id="ARBA00022777"/>
    </source>
</evidence>
<protein>
    <recommendedName>
        <fullName evidence="2">histidine kinase</fullName>
        <ecNumber evidence="2">2.7.13.3</ecNumber>
    </recommendedName>
</protein>
<dbReference type="EC" id="2.7.13.3" evidence="2"/>
<dbReference type="CDD" id="cd16917">
    <property type="entry name" value="HATPase_UhpB-NarQ-NarX-like"/>
    <property type="match status" value="1"/>
</dbReference>
<dbReference type="InterPro" id="IPR036890">
    <property type="entry name" value="HATPase_C_sf"/>
</dbReference>
<gene>
    <name evidence="12" type="ordered locus">Celf_3517</name>
</gene>
<feature type="transmembrane region" description="Helical" evidence="10">
    <location>
        <begin position="136"/>
        <end position="157"/>
    </location>
</feature>
<feature type="transmembrane region" description="Helical" evidence="10">
    <location>
        <begin position="67"/>
        <end position="90"/>
    </location>
</feature>
<dbReference type="HOGENOM" id="CLU_000445_20_1_11"/>
<dbReference type="KEGG" id="cfi:Celf_3517"/>
<dbReference type="PANTHER" id="PTHR24421">
    <property type="entry name" value="NITRATE/NITRITE SENSOR PROTEIN NARX-RELATED"/>
    <property type="match status" value="1"/>
</dbReference>
<evidence type="ECO:0000259" key="11">
    <source>
        <dbReference type="Pfam" id="PF07730"/>
    </source>
</evidence>
<keyword evidence="13" id="KW-1185">Reference proteome</keyword>
<dbReference type="eggNOG" id="COG4585">
    <property type="taxonomic scope" value="Bacteria"/>
</dbReference>
<proteinExistence type="predicted"/>
<dbReference type="InterPro" id="IPR011712">
    <property type="entry name" value="Sig_transdc_His_kin_sub3_dim/P"/>
</dbReference>
<accession>F4H310</accession>
<dbReference type="Pfam" id="PF07730">
    <property type="entry name" value="HisKA_3"/>
    <property type="match status" value="1"/>
</dbReference>
<name>F4H310_CELFA</name>
<feature type="domain" description="Signal transduction histidine kinase subgroup 3 dimerisation and phosphoacceptor" evidence="11">
    <location>
        <begin position="223"/>
        <end position="288"/>
    </location>
</feature>
<dbReference type="GO" id="GO:0016020">
    <property type="term" value="C:membrane"/>
    <property type="evidence" value="ECO:0007669"/>
    <property type="project" value="InterPro"/>
</dbReference>
<keyword evidence="10" id="KW-0812">Transmembrane</keyword>
<evidence type="ECO:0000256" key="8">
    <source>
        <dbReference type="ARBA" id="ARBA00023012"/>
    </source>
</evidence>
<evidence type="ECO:0000256" key="4">
    <source>
        <dbReference type="ARBA" id="ARBA00022679"/>
    </source>
</evidence>
<dbReference type="InterPro" id="IPR050482">
    <property type="entry name" value="Sensor_HK_TwoCompSys"/>
</dbReference>
<keyword evidence="3" id="KW-0597">Phosphoprotein</keyword>
<dbReference type="Proteomes" id="UP000008460">
    <property type="component" value="Chromosome"/>
</dbReference>
<dbReference type="Gene3D" id="3.30.565.10">
    <property type="entry name" value="Histidine kinase-like ATPase, C-terminal domain"/>
    <property type="match status" value="1"/>
</dbReference>
<dbReference type="EMBL" id="CP002666">
    <property type="protein sequence ID" value="AEE47628.1"/>
    <property type="molecule type" value="Genomic_DNA"/>
</dbReference>
<evidence type="ECO:0000256" key="2">
    <source>
        <dbReference type="ARBA" id="ARBA00012438"/>
    </source>
</evidence>
<dbReference type="RefSeq" id="WP_013772651.1">
    <property type="nucleotide sequence ID" value="NC_015514.1"/>
</dbReference>
<keyword evidence="7" id="KW-0067">ATP-binding</keyword>
<dbReference type="GO" id="GO:0046983">
    <property type="term" value="F:protein dimerization activity"/>
    <property type="evidence" value="ECO:0007669"/>
    <property type="project" value="InterPro"/>
</dbReference>
<keyword evidence="6 12" id="KW-0418">Kinase</keyword>
<evidence type="ECO:0000256" key="5">
    <source>
        <dbReference type="ARBA" id="ARBA00022741"/>
    </source>
</evidence>
<keyword evidence="4" id="KW-0808">Transferase</keyword>
<organism evidence="12 13">
    <name type="scientific">Cellulomonas fimi (strain ATCC 484 / DSM 20113 / JCM 1341 / CCUG 24087 / LMG 16345 / NBRC 15513 / NCIMB 8980 / NCTC 7547 / NRS-133)</name>
    <dbReference type="NCBI Taxonomy" id="590998"/>
    <lineage>
        <taxon>Bacteria</taxon>
        <taxon>Bacillati</taxon>
        <taxon>Actinomycetota</taxon>
        <taxon>Actinomycetes</taxon>
        <taxon>Micrococcales</taxon>
        <taxon>Cellulomonadaceae</taxon>
        <taxon>Cellulomonas</taxon>
    </lineage>
</organism>
<feature type="transmembrane region" description="Helical" evidence="10">
    <location>
        <begin position="35"/>
        <end position="55"/>
    </location>
</feature>
<evidence type="ECO:0000256" key="3">
    <source>
        <dbReference type="ARBA" id="ARBA00022553"/>
    </source>
</evidence>
<sequence length="424" mass="43986">MRSTAIPAVDEPRPAPAARDTDAGDPTWAGRGATLLPAVLATLVGGYVLLSPRLVDVVMRPGEVQYATVWSLLVALPATVVVVAAVLLGARHPVGGTILLAAPFVAVPSLGWFPYGWLLGFYAIAGLAARRRVRDAAAPALAVLAVATVFAAVDVLGSTPTGAMQAGAPHGFDWPSLVGHTVLLVAVVLVAAAAGAAVRSRALAAAAGDKERRALAVESVAAERARLARDLHDVVAHHVSLVAVRAESAPYQYPDLDDRAREVLAAVAVDARQALGELRHVLAVLRRTGDDPDRAPQPDADDVDVLVAAARDAGQAVDVSGEWGVVPAASGYVLFRVVQECLTNGRRHAPTAAVHVTRWVDPTGAEPSVGLRVTNDVGRPDGPVEPGRGLHGMRERVEAIGGRFAAEVTDGRFVVEVVVPGASR</sequence>
<evidence type="ECO:0000256" key="9">
    <source>
        <dbReference type="SAM" id="MobiDB-lite"/>
    </source>
</evidence>